<feature type="domain" description="FHA" evidence="2">
    <location>
        <begin position="32"/>
        <end position="96"/>
    </location>
</feature>
<protein>
    <submittedName>
        <fullName evidence="5">FHA domain-containing protein</fullName>
    </submittedName>
</protein>
<dbReference type="Proteomes" id="UP001152797">
    <property type="component" value="Unassembled WGS sequence"/>
</dbReference>
<evidence type="ECO:0000256" key="1">
    <source>
        <dbReference type="SAM" id="MobiDB-lite"/>
    </source>
</evidence>
<feature type="compositionally biased region" description="Basic and acidic residues" evidence="1">
    <location>
        <begin position="437"/>
        <end position="447"/>
    </location>
</feature>
<dbReference type="Gene3D" id="2.60.200.20">
    <property type="match status" value="1"/>
</dbReference>
<comment type="caution">
    <text evidence="3">The sequence shown here is derived from an EMBL/GenBank/DDBJ whole genome shotgun (WGS) entry which is preliminary data.</text>
</comment>
<organism evidence="3">
    <name type="scientific">Cladocopium goreaui</name>
    <dbReference type="NCBI Taxonomy" id="2562237"/>
    <lineage>
        <taxon>Eukaryota</taxon>
        <taxon>Sar</taxon>
        <taxon>Alveolata</taxon>
        <taxon>Dinophyceae</taxon>
        <taxon>Suessiales</taxon>
        <taxon>Symbiodiniaceae</taxon>
        <taxon>Cladocopium</taxon>
    </lineage>
</organism>
<dbReference type="InterPro" id="IPR008984">
    <property type="entry name" value="SMAD_FHA_dom_sf"/>
</dbReference>
<accession>A0A9P1BM94</accession>
<evidence type="ECO:0000313" key="5">
    <source>
        <dbReference type="EMBL" id="CAL4761708.1"/>
    </source>
</evidence>
<sequence>MKQEERCQVVVCRHGQDPSSGAKFILKPGESIRLGRGRGSEVLLDYEGVSKAHAEVSLREKLPEEVILGSDVKLPTMLSIRDLTSRNGIGIHKKPEDQADQDCIPTIGSFERLQSATSQVLQDGCCILIPAKSRRYDKQMTIEQRILTFHVSTVMIDVPVPVPPAPRPVERRLPPAVAPHIPVAPVAPVAPVRAMAPRAAPVVPHVPRVSPPPRYAAPVAPEELAKAVTAVTAVTAVKPKKKKPKTSKTTEEERLSFARPVRTEGLATLTGEAWPPILPREEVEGHDVPIRGERRADKVEVSSDEETAPALTQANVARASTAAAVAAGVVEPPDVDPELRSISPISTPGVFPWQAEKKTSKKKRAESPQSADVHHKKRKGDGGKSKSKKLTLTAASSGMQWDPYMQREASPSPCSHLPDVRKEAKKKHGAEKKKRKDKDGGRKKLLRPWDDLAKWIATECN</sequence>
<dbReference type="InterPro" id="IPR000253">
    <property type="entry name" value="FHA_dom"/>
</dbReference>
<evidence type="ECO:0000313" key="4">
    <source>
        <dbReference type="EMBL" id="CAL1127771.1"/>
    </source>
</evidence>
<dbReference type="SUPFAM" id="SSF49879">
    <property type="entry name" value="SMAD/FHA domain"/>
    <property type="match status" value="1"/>
</dbReference>
<evidence type="ECO:0000313" key="3">
    <source>
        <dbReference type="EMBL" id="CAI3974396.1"/>
    </source>
</evidence>
<dbReference type="OrthoDB" id="420751at2759"/>
<reference evidence="4" key="2">
    <citation type="submission" date="2024-04" db="EMBL/GenBank/DDBJ databases">
        <authorList>
            <person name="Chen Y."/>
            <person name="Shah S."/>
            <person name="Dougan E. K."/>
            <person name="Thang M."/>
            <person name="Chan C."/>
        </authorList>
    </citation>
    <scope>NUCLEOTIDE SEQUENCE [LARGE SCALE GENOMIC DNA]</scope>
</reference>
<proteinExistence type="predicted"/>
<feature type="compositionally biased region" description="Basic residues" evidence="1">
    <location>
        <begin position="423"/>
        <end position="436"/>
    </location>
</feature>
<dbReference type="EMBL" id="CAMXCT030000132">
    <property type="protein sequence ID" value="CAL4761708.1"/>
    <property type="molecule type" value="Genomic_DNA"/>
</dbReference>
<keyword evidence="6" id="KW-1185">Reference proteome</keyword>
<feature type="region of interest" description="Disordered" evidence="1">
    <location>
        <begin position="293"/>
        <end position="314"/>
    </location>
</feature>
<evidence type="ECO:0000313" key="6">
    <source>
        <dbReference type="Proteomes" id="UP001152797"/>
    </source>
</evidence>
<dbReference type="AlphaFoldDB" id="A0A9P1BM94"/>
<name>A0A9P1BM94_9DINO</name>
<dbReference type="PROSITE" id="PS50006">
    <property type="entry name" value="FHA_DOMAIN"/>
    <property type="match status" value="1"/>
</dbReference>
<dbReference type="Pfam" id="PF00498">
    <property type="entry name" value="FHA"/>
    <property type="match status" value="1"/>
</dbReference>
<dbReference type="EMBL" id="CAMXCT020000132">
    <property type="protein sequence ID" value="CAL1127771.1"/>
    <property type="molecule type" value="Genomic_DNA"/>
</dbReference>
<feature type="compositionally biased region" description="Basic residues" evidence="1">
    <location>
        <begin position="374"/>
        <end position="389"/>
    </location>
</feature>
<evidence type="ECO:0000259" key="2">
    <source>
        <dbReference type="PROSITE" id="PS50006"/>
    </source>
</evidence>
<reference evidence="3" key="1">
    <citation type="submission" date="2022-10" db="EMBL/GenBank/DDBJ databases">
        <authorList>
            <person name="Chen Y."/>
            <person name="Dougan E. K."/>
            <person name="Chan C."/>
            <person name="Rhodes N."/>
            <person name="Thang M."/>
        </authorList>
    </citation>
    <scope>NUCLEOTIDE SEQUENCE</scope>
</reference>
<gene>
    <name evidence="3" type="ORF">C1SCF055_LOCUS2801</name>
</gene>
<feature type="region of interest" description="Disordered" evidence="1">
    <location>
        <begin position="333"/>
        <end position="447"/>
    </location>
</feature>
<dbReference type="EMBL" id="CAMXCT010000132">
    <property type="protein sequence ID" value="CAI3974396.1"/>
    <property type="molecule type" value="Genomic_DNA"/>
</dbReference>